<dbReference type="EMBL" id="JBBWWR010000003">
    <property type="protein sequence ID" value="KAK8969658.1"/>
    <property type="molecule type" value="Genomic_DNA"/>
</dbReference>
<name>A0ABR2MZK0_9ASPA</name>
<reference evidence="3 4" key="1">
    <citation type="journal article" date="2022" name="Nat. Plants">
        <title>Genomes of leafy and leafless Platanthera orchids illuminate the evolution of mycoheterotrophy.</title>
        <authorList>
            <person name="Li M.H."/>
            <person name="Liu K.W."/>
            <person name="Li Z."/>
            <person name="Lu H.C."/>
            <person name="Ye Q.L."/>
            <person name="Zhang D."/>
            <person name="Wang J.Y."/>
            <person name="Li Y.F."/>
            <person name="Zhong Z.M."/>
            <person name="Liu X."/>
            <person name="Yu X."/>
            <person name="Liu D.K."/>
            <person name="Tu X.D."/>
            <person name="Liu B."/>
            <person name="Hao Y."/>
            <person name="Liao X.Y."/>
            <person name="Jiang Y.T."/>
            <person name="Sun W.H."/>
            <person name="Chen J."/>
            <person name="Chen Y.Q."/>
            <person name="Ai Y."/>
            <person name="Zhai J.W."/>
            <person name="Wu S.S."/>
            <person name="Zhou Z."/>
            <person name="Hsiao Y.Y."/>
            <person name="Wu W.L."/>
            <person name="Chen Y.Y."/>
            <person name="Lin Y.F."/>
            <person name="Hsu J.L."/>
            <person name="Li C.Y."/>
            <person name="Wang Z.W."/>
            <person name="Zhao X."/>
            <person name="Zhong W.Y."/>
            <person name="Ma X.K."/>
            <person name="Ma L."/>
            <person name="Huang J."/>
            <person name="Chen G.Z."/>
            <person name="Huang M.Z."/>
            <person name="Huang L."/>
            <person name="Peng D.H."/>
            <person name="Luo Y.B."/>
            <person name="Zou S.Q."/>
            <person name="Chen S.P."/>
            <person name="Lan S."/>
            <person name="Tsai W.C."/>
            <person name="Van de Peer Y."/>
            <person name="Liu Z.J."/>
        </authorList>
    </citation>
    <scope>NUCLEOTIDE SEQUENCE [LARGE SCALE GENOMIC DNA]</scope>
    <source>
        <strain evidence="3">Lor288</strain>
    </source>
</reference>
<feature type="repeat" description="TPR" evidence="1">
    <location>
        <begin position="33"/>
        <end position="66"/>
    </location>
</feature>
<accession>A0ABR2MZK0</accession>
<dbReference type="Proteomes" id="UP001412067">
    <property type="component" value="Unassembled WGS sequence"/>
</dbReference>
<proteinExistence type="predicted"/>
<dbReference type="Pfam" id="PF13414">
    <property type="entry name" value="TPR_11"/>
    <property type="match status" value="1"/>
</dbReference>
<dbReference type="Gene3D" id="1.25.40.10">
    <property type="entry name" value="Tetratricopeptide repeat domain"/>
    <property type="match status" value="1"/>
</dbReference>
<dbReference type="PROSITE" id="PS50005">
    <property type="entry name" value="TPR"/>
    <property type="match status" value="1"/>
</dbReference>
<dbReference type="InterPro" id="IPR011990">
    <property type="entry name" value="TPR-like_helical_dom_sf"/>
</dbReference>
<keyword evidence="4" id="KW-1185">Reference proteome</keyword>
<comment type="caution">
    <text evidence="3">The sequence shown here is derived from an EMBL/GenBank/DDBJ whole genome shotgun (WGS) entry which is preliminary data.</text>
</comment>
<evidence type="ECO:0000313" key="4">
    <source>
        <dbReference type="Proteomes" id="UP001412067"/>
    </source>
</evidence>
<dbReference type="InterPro" id="IPR019734">
    <property type="entry name" value="TPR_rpt"/>
</dbReference>
<evidence type="ECO:0000256" key="2">
    <source>
        <dbReference type="SAM" id="MobiDB-lite"/>
    </source>
</evidence>
<evidence type="ECO:0000256" key="1">
    <source>
        <dbReference type="PROSITE-ProRule" id="PRU00339"/>
    </source>
</evidence>
<evidence type="ECO:0000313" key="3">
    <source>
        <dbReference type="EMBL" id="KAK8969658.1"/>
    </source>
</evidence>
<evidence type="ECO:0008006" key="5">
    <source>
        <dbReference type="Google" id="ProtNLM"/>
    </source>
</evidence>
<dbReference type="SUPFAM" id="SSF48452">
    <property type="entry name" value="TPR-like"/>
    <property type="match status" value="1"/>
</dbReference>
<feature type="region of interest" description="Disordered" evidence="2">
    <location>
        <begin position="55"/>
        <end position="99"/>
    </location>
</feature>
<organism evidence="3 4">
    <name type="scientific">Platanthera guangdongensis</name>
    <dbReference type="NCBI Taxonomy" id="2320717"/>
    <lineage>
        <taxon>Eukaryota</taxon>
        <taxon>Viridiplantae</taxon>
        <taxon>Streptophyta</taxon>
        <taxon>Embryophyta</taxon>
        <taxon>Tracheophyta</taxon>
        <taxon>Spermatophyta</taxon>
        <taxon>Magnoliopsida</taxon>
        <taxon>Liliopsida</taxon>
        <taxon>Asparagales</taxon>
        <taxon>Orchidaceae</taxon>
        <taxon>Orchidoideae</taxon>
        <taxon>Orchideae</taxon>
        <taxon>Orchidinae</taxon>
        <taxon>Platanthera</taxon>
    </lineage>
</organism>
<keyword evidence="1" id="KW-0802">TPR repeat</keyword>
<protein>
    <recommendedName>
        <fullName evidence="5">Tetratricopeptide repeat protein</fullName>
    </recommendedName>
</protein>
<gene>
    <name evidence="3" type="ORF">KSP40_PGU009447</name>
</gene>
<sequence>MGVEKGACYVRENKLEKGITQFEAAVMLQPGYITAWNNLGDAYEKKKDVRSALKAFEETDERPPLLTLPDADGLTPEVPDRERAARKSHPRGALLRERA</sequence>